<evidence type="ECO:0000313" key="9">
    <source>
        <dbReference type="EMBL" id="GAA6267079.1"/>
    </source>
</evidence>
<feature type="domain" description="ABC transmembrane type-1" evidence="8">
    <location>
        <begin position="22"/>
        <end position="216"/>
    </location>
</feature>
<dbReference type="RefSeq" id="WP_176255743.1">
    <property type="nucleotide sequence ID" value="NZ_BAABXL010000001.1"/>
</dbReference>
<evidence type="ECO:0000256" key="3">
    <source>
        <dbReference type="ARBA" id="ARBA00022475"/>
    </source>
</evidence>
<dbReference type="PANTHER" id="PTHR30450">
    <property type="entry name" value="ABC TRANSPORTER PERMEASE"/>
    <property type="match status" value="1"/>
</dbReference>
<evidence type="ECO:0000256" key="6">
    <source>
        <dbReference type="ARBA" id="ARBA00023136"/>
    </source>
</evidence>
<keyword evidence="10" id="KW-1185">Reference proteome</keyword>
<comment type="similarity">
    <text evidence="7">Belongs to the binding-protein-dependent transport system permease family.</text>
</comment>
<dbReference type="Pfam" id="PF00528">
    <property type="entry name" value="BPD_transp_1"/>
    <property type="match status" value="1"/>
</dbReference>
<dbReference type="PROSITE" id="PS50928">
    <property type="entry name" value="ABC_TM1"/>
    <property type="match status" value="1"/>
</dbReference>
<proteinExistence type="inferred from homology"/>
<dbReference type="SUPFAM" id="SSF161098">
    <property type="entry name" value="MetI-like"/>
    <property type="match status" value="1"/>
</dbReference>
<comment type="caution">
    <text evidence="9">The sequence shown here is derived from an EMBL/GenBank/DDBJ whole genome shotgun (WGS) entry which is preliminary data.</text>
</comment>
<keyword evidence="5 7" id="KW-1133">Transmembrane helix</keyword>
<dbReference type="CDD" id="cd06261">
    <property type="entry name" value="TM_PBP2"/>
    <property type="match status" value="1"/>
</dbReference>
<dbReference type="InterPro" id="IPR051322">
    <property type="entry name" value="AA_ABC_Transporter_Permease"/>
</dbReference>
<dbReference type="Proteomes" id="UP001600894">
    <property type="component" value="Unassembled WGS sequence"/>
</dbReference>
<organism evidence="9 10">
    <name type="scientific">Enterocloster alcoholdehydrogenati</name>
    <dbReference type="NCBI Taxonomy" id="2547410"/>
    <lineage>
        <taxon>Bacteria</taxon>
        <taxon>Bacillati</taxon>
        <taxon>Bacillota</taxon>
        <taxon>Clostridia</taxon>
        <taxon>Lachnospirales</taxon>
        <taxon>Lachnospiraceae</taxon>
        <taxon>Enterocloster</taxon>
    </lineage>
</organism>
<evidence type="ECO:0000313" key="10">
    <source>
        <dbReference type="Proteomes" id="UP001600894"/>
    </source>
</evidence>
<name>A0ABQ0ASS0_9FIRM</name>
<feature type="transmembrane region" description="Helical" evidence="7">
    <location>
        <begin position="197"/>
        <end position="219"/>
    </location>
</feature>
<evidence type="ECO:0000256" key="2">
    <source>
        <dbReference type="ARBA" id="ARBA00022448"/>
    </source>
</evidence>
<dbReference type="Gene3D" id="1.10.3720.10">
    <property type="entry name" value="MetI-like"/>
    <property type="match status" value="1"/>
</dbReference>
<evidence type="ECO:0000256" key="4">
    <source>
        <dbReference type="ARBA" id="ARBA00022692"/>
    </source>
</evidence>
<comment type="subcellular location">
    <subcellularLocation>
        <location evidence="1 7">Cell membrane</location>
        <topology evidence="1 7">Multi-pass membrane protein</topology>
    </subcellularLocation>
</comment>
<dbReference type="InterPro" id="IPR035906">
    <property type="entry name" value="MetI-like_sf"/>
</dbReference>
<protein>
    <submittedName>
        <fullName evidence="9">ABC transporter permease</fullName>
    </submittedName>
</protein>
<evidence type="ECO:0000256" key="1">
    <source>
        <dbReference type="ARBA" id="ARBA00004651"/>
    </source>
</evidence>
<dbReference type="EMBL" id="BAABXL010000001">
    <property type="protein sequence ID" value="GAA6267079.1"/>
    <property type="molecule type" value="Genomic_DNA"/>
</dbReference>
<accession>A0ABQ0ASS0</accession>
<dbReference type="PANTHER" id="PTHR30450:SF1">
    <property type="entry name" value="D-METHIONINE TRANSPORT SYSTEM PERMEASE PROTEIN METI-RELATED"/>
    <property type="match status" value="1"/>
</dbReference>
<feature type="transmembrane region" description="Helical" evidence="7">
    <location>
        <begin position="26"/>
        <end position="49"/>
    </location>
</feature>
<gene>
    <name evidence="9" type="ORF">F130042H8_01390</name>
</gene>
<sequence>MMLLEKLAPNILSKPDEFLESCLQTLYMVLFSGGIAFVIGLAFGVILTVTRKGGILQNTAVYAVLDKAINLFRSIPFVILLTALIPVTRFVVGTAIGTKGAVLPLVAGTIPFYSRQVENALVQLDHGLVEAAESMGSGPFEIIFRIYLRESLPALSRATTVTLISLIGLTAMAGAVGGGGLGDFAVRYGHQRNQADVTYVTVIVLLAAVSLVQTIGLWLERRTTH</sequence>
<keyword evidence="6 7" id="KW-0472">Membrane</keyword>
<reference evidence="9 10" key="1">
    <citation type="submission" date="2024-04" db="EMBL/GenBank/DDBJ databases">
        <title>Defined microbial consortia suppress multidrug-resistant proinflammatory Enterobacteriaceae via ecological control.</title>
        <authorList>
            <person name="Furuichi M."/>
            <person name="Kawaguchi T."/>
            <person name="Pust M."/>
            <person name="Yasuma K."/>
            <person name="Plichta D."/>
            <person name="Hasegawa N."/>
            <person name="Ohya T."/>
            <person name="Bhattarai S."/>
            <person name="Sasajima S."/>
            <person name="Aoto Y."/>
            <person name="Tuganbaev T."/>
            <person name="Yaginuma M."/>
            <person name="Ueda M."/>
            <person name="Okahashi N."/>
            <person name="Amafuji K."/>
            <person name="Kiridooshi Y."/>
            <person name="Sugita K."/>
            <person name="Strazar M."/>
            <person name="Skelly A."/>
            <person name="Suda W."/>
            <person name="Hattori M."/>
            <person name="Nakamoto N."/>
            <person name="Caballero S."/>
            <person name="Norman J."/>
            <person name="Olle B."/>
            <person name="Tanoue T."/>
            <person name="Arita M."/>
            <person name="Bucci V."/>
            <person name="Atarashi K."/>
            <person name="Xavier R."/>
            <person name="Honda K."/>
        </authorList>
    </citation>
    <scope>NUCLEOTIDE SEQUENCE [LARGE SCALE GENOMIC DNA]</scope>
    <source>
        <strain evidence="10">f13</strain>
    </source>
</reference>
<keyword evidence="3" id="KW-1003">Cell membrane</keyword>
<evidence type="ECO:0000256" key="5">
    <source>
        <dbReference type="ARBA" id="ARBA00022989"/>
    </source>
</evidence>
<feature type="transmembrane region" description="Helical" evidence="7">
    <location>
        <begin position="154"/>
        <end position="177"/>
    </location>
</feature>
<keyword evidence="2 7" id="KW-0813">Transport</keyword>
<keyword evidence="4 7" id="KW-0812">Transmembrane</keyword>
<evidence type="ECO:0000256" key="7">
    <source>
        <dbReference type="RuleBase" id="RU363032"/>
    </source>
</evidence>
<dbReference type="InterPro" id="IPR000515">
    <property type="entry name" value="MetI-like"/>
</dbReference>
<evidence type="ECO:0000259" key="8">
    <source>
        <dbReference type="PROSITE" id="PS50928"/>
    </source>
</evidence>